<reference evidence="1" key="2">
    <citation type="journal article" date="2023" name="IMA Fungus">
        <title>Comparative genomic study of the Penicillium genus elucidates a diverse pangenome and 15 lateral gene transfer events.</title>
        <authorList>
            <person name="Petersen C."/>
            <person name="Sorensen T."/>
            <person name="Nielsen M.R."/>
            <person name="Sondergaard T.E."/>
            <person name="Sorensen J.L."/>
            <person name="Fitzpatrick D.A."/>
            <person name="Frisvad J.C."/>
            <person name="Nielsen K.L."/>
        </authorList>
    </citation>
    <scope>NUCLEOTIDE SEQUENCE</scope>
    <source>
        <strain evidence="1">IBT 30761</strain>
    </source>
</reference>
<dbReference type="OrthoDB" id="10418817at2759"/>
<sequence>MSGQYDNKSLKEKVLSILPSHGSSKAKDFDNDSAISALAVAAAGKDMPGKWMGGLDTLCFRVGWDR</sequence>
<keyword evidence="2" id="KW-1185">Reference proteome</keyword>
<evidence type="ECO:0000313" key="1">
    <source>
        <dbReference type="EMBL" id="KAJ5089632.1"/>
    </source>
</evidence>
<dbReference type="EMBL" id="JAPQKI010000009">
    <property type="protein sequence ID" value="KAJ5089632.1"/>
    <property type="molecule type" value="Genomic_DNA"/>
</dbReference>
<organism evidence="1 2">
    <name type="scientific">Penicillium argentinense</name>
    <dbReference type="NCBI Taxonomy" id="1131581"/>
    <lineage>
        <taxon>Eukaryota</taxon>
        <taxon>Fungi</taxon>
        <taxon>Dikarya</taxon>
        <taxon>Ascomycota</taxon>
        <taxon>Pezizomycotina</taxon>
        <taxon>Eurotiomycetes</taxon>
        <taxon>Eurotiomycetidae</taxon>
        <taxon>Eurotiales</taxon>
        <taxon>Aspergillaceae</taxon>
        <taxon>Penicillium</taxon>
    </lineage>
</organism>
<dbReference type="Proteomes" id="UP001149074">
    <property type="component" value="Unassembled WGS sequence"/>
</dbReference>
<gene>
    <name evidence="1" type="ORF">N7532_008316</name>
</gene>
<dbReference type="GeneID" id="81359787"/>
<proteinExistence type="predicted"/>
<reference evidence="1" key="1">
    <citation type="submission" date="2022-11" db="EMBL/GenBank/DDBJ databases">
        <authorList>
            <person name="Petersen C."/>
        </authorList>
    </citation>
    <scope>NUCLEOTIDE SEQUENCE</scope>
    <source>
        <strain evidence="1">IBT 30761</strain>
    </source>
</reference>
<name>A0A9W9EX76_9EURO</name>
<comment type="caution">
    <text evidence="1">The sequence shown here is derived from an EMBL/GenBank/DDBJ whole genome shotgun (WGS) entry which is preliminary data.</text>
</comment>
<protein>
    <submittedName>
        <fullName evidence="1">Uncharacterized protein</fullName>
    </submittedName>
</protein>
<accession>A0A9W9EX76</accession>
<dbReference type="AlphaFoldDB" id="A0A9W9EX76"/>
<dbReference type="RefSeq" id="XP_056471614.1">
    <property type="nucleotide sequence ID" value="XM_056620808.1"/>
</dbReference>
<evidence type="ECO:0000313" key="2">
    <source>
        <dbReference type="Proteomes" id="UP001149074"/>
    </source>
</evidence>